<dbReference type="InterPro" id="IPR050386">
    <property type="entry name" value="Glycosyl_hydrolase_5"/>
</dbReference>
<dbReference type="InterPro" id="IPR017853">
    <property type="entry name" value="GH"/>
</dbReference>
<evidence type="ECO:0000256" key="1">
    <source>
        <dbReference type="ARBA" id="ARBA00022729"/>
    </source>
</evidence>
<keyword evidence="2 4" id="KW-0378">Hydrolase</keyword>
<evidence type="ECO:0000256" key="3">
    <source>
        <dbReference type="ARBA" id="ARBA00023295"/>
    </source>
</evidence>
<sequence>MDQGLGRGVNFGNALDALGGGPELPLDERWFDVVATAGFGTVRLPVRWSAHAAATPPYAIDPAFFRRVDAAVRAALDRGLNAVVNVHHYDGLSAAPDEHLPRFLALWRQIAAHYADHAEQVSFELLNEPNGRLTASRWNIVLAQALAVVRESNPERTVLIGPTERNDPRALPALAVPDDGHLLATVHYYAPFEFTHQGAGWIEGAEHWLGRTWGDAADERAVRDDLAEVAAWGREHGLPVFVGEFGAFAGAAMDSRERWTAFVRSEAERLGMSWAYWEFGTDFGAFDVERGAWREPLLRALLGGGPAA</sequence>
<dbReference type="GO" id="GO:0008422">
    <property type="term" value="F:beta-glucosidase activity"/>
    <property type="evidence" value="ECO:0007669"/>
    <property type="project" value="TreeGrafter"/>
</dbReference>
<dbReference type="Gene3D" id="3.20.20.80">
    <property type="entry name" value="Glycosidases"/>
    <property type="match status" value="1"/>
</dbReference>
<dbReference type="RefSeq" id="WP_251500969.1">
    <property type="nucleotide sequence ID" value="NZ_CAJSLV010000114.1"/>
</dbReference>
<dbReference type="PANTHER" id="PTHR31297">
    <property type="entry name" value="GLUCAN ENDO-1,6-BETA-GLUCOSIDASE B"/>
    <property type="match status" value="1"/>
</dbReference>
<comment type="caution">
    <text evidence="6">The sequence shown here is derived from an EMBL/GenBank/DDBJ whole genome shotgun (WGS) entry which is preliminary data.</text>
</comment>
<dbReference type="Pfam" id="PF00150">
    <property type="entry name" value="Cellulase"/>
    <property type="match status" value="1"/>
</dbReference>
<evidence type="ECO:0000313" key="7">
    <source>
        <dbReference type="Proteomes" id="UP001152519"/>
    </source>
</evidence>
<name>A0A9W4GXN2_9ACTN</name>
<dbReference type="EC" id="3.2.1.4" evidence="6"/>
<organism evidence="6 7">
    <name type="scientific">Actinacidiphila cocklensis</name>
    <dbReference type="NCBI Taxonomy" id="887465"/>
    <lineage>
        <taxon>Bacteria</taxon>
        <taxon>Bacillati</taxon>
        <taxon>Actinomycetota</taxon>
        <taxon>Actinomycetes</taxon>
        <taxon>Kitasatosporales</taxon>
        <taxon>Streptomycetaceae</taxon>
        <taxon>Actinacidiphila</taxon>
    </lineage>
</organism>
<proteinExistence type="inferred from homology"/>
<feature type="domain" description="Glycoside hydrolase family 5" evidence="5">
    <location>
        <begin position="29"/>
        <end position="280"/>
    </location>
</feature>
<evidence type="ECO:0000313" key="6">
    <source>
        <dbReference type="EMBL" id="CAG6398935.1"/>
    </source>
</evidence>
<dbReference type="AlphaFoldDB" id="A0A9W4GXN2"/>
<evidence type="ECO:0000259" key="5">
    <source>
        <dbReference type="Pfam" id="PF00150"/>
    </source>
</evidence>
<dbReference type="InterPro" id="IPR001547">
    <property type="entry name" value="Glyco_hydro_5"/>
</dbReference>
<dbReference type="GO" id="GO:0005576">
    <property type="term" value="C:extracellular region"/>
    <property type="evidence" value="ECO:0007669"/>
    <property type="project" value="TreeGrafter"/>
</dbReference>
<keyword evidence="1" id="KW-0732">Signal</keyword>
<reference evidence="6" key="1">
    <citation type="submission" date="2021-05" db="EMBL/GenBank/DDBJ databases">
        <authorList>
            <person name="Arsene-Ploetze F."/>
        </authorList>
    </citation>
    <scope>NUCLEOTIDE SEQUENCE</scope>
    <source>
        <strain evidence="6">DSM 42138</strain>
    </source>
</reference>
<evidence type="ECO:0000256" key="2">
    <source>
        <dbReference type="ARBA" id="ARBA00022801"/>
    </source>
</evidence>
<comment type="similarity">
    <text evidence="4">Belongs to the glycosyl hydrolase 5 (cellulase A) family.</text>
</comment>
<dbReference type="Proteomes" id="UP001152519">
    <property type="component" value="Unassembled WGS sequence"/>
</dbReference>
<dbReference type="GO" id="GO:0009986">
    <property type="term" value="C:cell surface"/>
    <property type="evidence" value="ECO:0007669"/>
    <property type="project" value="TreeGrafter"/>
</dbReference>
<protein>
    <submittedName>
        <fullName evidence="6">Endoglucanase H</fullName>
        <ecNumber evidence="6">3.2.1.4</ecNumber>
    </submittedName>
</protein>
<accession>A0A9W4GXN2</accession>
<dbReference type="GO" id="GO:0009251">
    <property type="term" value="P:glucan catabolic process"/>
    <property type="evidence" value="ECO:0007669"/>
    <property type="project" value="TreeGrafter"/>
</dbReference>
<dbReference type="SUPFAM" id="SSF51445">
    <property type="entry name" value="(Trans)glycosidases"/>
    <property type="match status" value="1"/>
</dbReference>
<dbReference type="GO" id="GO:0008810">
    <property type="term" value="F:cellulase activity"/>
    <property type="evidence" value="ECO:0007669"/>
    <property type="project" value="UniProtKB-EC"/>
</dbReference>
<keyword evidence="3 4" id="KW-0326">Glycosidase</keyword>
<evidence type="ECO:0000256" key="4">
    <source>
        <dbReference type="RuleBase" id="RU361153"/>
    </source>
</evidence>
<keyword evidence="7" id="KW-1185">Reference proteome</keyword>
<dbReference type="PANTHER" id="PTHR31297:SF17">
    <property type="entry name" value="ENDOGLUCANASE"/>
    <property type="match status" value="1"/>
</dbReference>
<dbReference type="EMBL" id="CAJSLV010000114">
    <property type="protein sequence ID" value="CAG6398935.1"/>
    <property type="molecule type" value="Genomic_DNA"/>
</dbReference>
<gene>
    <name evidence="6" type="ORF">SCOCK_80090</name>
</gene>